<comment type="caution">
    <text evidence="1">The sequence shown here is derived from an EMBL/GenBank/DDBJ whole genome shotgun (WGS) entry which is preliminary data.</text>
</comment>
<dbReference type="AlphaFoldDB" id="A0A0G1W289"/>
<reference evidence="1 2" key="1">
    <citation type="journal article" date="2015" name="Nature">
        <title>rRNA introns, odd ribosomes, and small enigmatic genomes across a large radiation of phyla.</title>
        <authorList>
            <person name="Brown C.T."/>
            <person name="Hug L.A."/>
            <person name="Thomas B.C."/>
            <person name="Sharon I."/>
            <person name="Castelle C.J."/>
            <person name="Singh A."/>
            <person name="Wilkins M.J."/>
            <person name="Williams K.H."/>
            <person name="Banfield J.F."/>
        </authorList>
    </citation>
    <scope>NUCLEOTIDE SEQUENCE [LARGE SCALE GENOMIC DNA]</scope>
</reference>
<organism evidence="1 2">
    <name type="scientific">Candidatus Gottesmanbacteria bacterium GW2011_GWB1_49_7</name>
    <dbReference type="NCBI Taxonomy" id="1618448"/>
    <lineage>
        <taxon>Bacteria</taxon>
        <taxon>Candidatus Gottesmaniibacteriota</taxon>
    </lineage>
</organism>
<sequence>MNKNIERAIDAIERAAKTCQMELGPMEMVDIGLAPRRMLPYLDMDVNLRVALEYLKREVID</sequence>
<proteinExistence type="predicted"/>
<protein>
    <submittedName>
        <fullName evidence="1">Uncharacterized protein</fullName>
    </submittedName>
</protein>
<evidence type="ECO:0000313" key="1">
    <source>
        <dbReference type="EMBL" id="KKW12675.1"/>
    </source>
</evidence>
<gene>
    <name evidence="1" type="ORF">UY48_C0010G0027</name>
</gene>
<evidence type="ECO:0000313" key="2">
    <source>
        <dbReference type="Proteomes" id="UP000034588"/>
    </source>
</evidence>
<dbReference type="Proteomes" id="UP000034588">
    <property type="component" value="Unassembled WGS sequence"/>
</dbReference>
<name>A0A0G1W289_9BACT</name>
<accession>A0A0G1W289</accession>
<dbReference type="EMBL" id="LCQD01000010">
    <property type="protein sequence ID" value="KKW12675.1"/>
    <property type="molecule type" value="Genomic_DNA"/>
</dbReference>